<proteinExistence type="predicted"/>
<gene>
    <name evidence="1" type="ORF">Tco_0976909</name>
</gene>
<sequence length="67" mass="7929">MGGLGERELWNWNWRCLLARSRALTNIFQFSNNGEIHGRWKRSVRTLATMALCYRELELLDLLFDDA</sequence>
<keyword evidence="2" id="KW-1185">Reference proteome</keyword>
<evidence type="ECO:0000313" key="1">
    <source>
        <dbReference type="EMBL" id="GJT50752.1"/>
    </source>
</evidence>
<dbReference type="Proteomes" id="UP001151760">
    <property type="component" value="Unassembled WGS sequence"/>
</dbReference>
<accession>A0ABQ5EJ26</accession>
<name>A0ABQ5EJ26_9ASTR</name>
<evidence type="ECO:0000313" key="2">
    <source>
        <dbReference type="Proteomes" id="UP001151760"/>
    </source>
</evidence>
<reference evidence="1" key="2">
    <citation type="submission" date="2022-01" db="EMBL/GenBank/DDBJ databases">
        <authorList>
            <person name="Yamashiro T."/>
            <person name="Shiraishi A."/>
            <person name="Satake H."/>
            <person name="Nakayama K."/>
        </authorList>
    </citation>
    <scope>NUCLEOTIDE SEQUENCE</scope>
</reference>
<organism evidence="1 2">
    <name type="scientific">Tanacetum coccineum</name>
    <dbReference type="NCBI Taxonomy" id="301880"/>
    <lineage>
        <taxon>Eukaryota</taxon>
        <taxon>Viridiplantae</taxon>
        <taxon>Streptophyta</taxon>
        <taxon>Embryophyta</taxon>
        <taxon>Tracheophyta</taxon>
        <taxon>Spermatophyta</taxon>
        <taxon>Magnoliopsida</taxon>
        <taxon>eudicotyledons</taxon>
        <taxon>Gunneridae</taxon>
        <taxon>Pentapetalae</taxon>
        <taxon>asterids</taxon>
        <taxon>campanulids</taxon>
        <taxon>Asterales</taxon>
        <taxon>Asteraceae</taxon>
        <taxon>Asteroideae</taxon>
        <taxon>Anthemideae</taxon>
        <taxon>Anthemidinae</taxon>
        <taxon>Tanacetum</taxon>
    </lineage>
</organism>
<protein>
    <submittedName>
        <fullName evidence="1">Uncharacterized protein</fullName>
    </submittedName>
</protein>
<comment type="caution">
    <text evidence="1">The sequence shown here is derived from an EMBL/GenBank/DDBJ whole genome shotgun (WGS) entry which is preliminary data.</text>
</comment>
<dbReference type="EMBL" id="BQNB010016349">
    <property type="protein sequence ID" value="GJT50752.1"/>
    <property type="molecule type" value="Genomic_DNA"/>
</dbReference>
<reference evidence="1" key="1">
    <citation type="journal article" date="2022" name="Int. J. Mol. Sci.">
        <title>Draft Genome of Tanacetum Coccineum: Genomic Comparison of Closely Related Tanacetum-Family Plants.</title>
        <authorList>
            <person name="Yamashiro T."/>
            <person name="Shiraishi A."/>
            <person name="Nakayama K."/>
            <person name="Satake H."/>
        </authorList>
    </citation>
    <scope>NUCLEOTIDE SEQUENCE</scope>
</reference>